<keyword evidence="1" id="KW-0732">Signal</keyword>
<feature type="chain" id="PRO_5025684918" evidence="1">
    <location>
        <begin position="17"/>
        <end position="187"/>
    </location>
</feature>
<dbReference type="OrthoDB" id="3753180at2759"/>
<organism evidence="2 3">
    <name type="scientific">Byssothecium circinans</name>
    <dbReference type="NCBI Taxonomy" id="147558"/>
    <lineage>
        <taxon>Eukaryota</taxon>
        <taxon>Fungi</taxon>
        <taxon>Dikarya</taxon>
        <taxon>Ascomycota</taxon>
        <taxon>Pezizomycotina</taxon>
        <taxon>Dothideomycetes</taxon>
        <taxon>Pleosporomycetidae</taxon>
        <taxon>Pleosporales</taxon>
        <taxon>Massarineae</taxon>
        <taxon>Massarinaceae</taxon>
        <taxon>Byssothecium</taxon>
    </lineage>
</organism>
<protein>
    <submittedName>
        <fullName evidence="2">Uncharacterized protein</fullName>
    </submittedName>
</protein>
<reference evidence="2" key="1">
    <citation type="journal article" date="2020" name="Stud. Mycol.">
        <title>101 Dothideomycetes genomes: a test case for predicting lifestyles and emergence of pathogens.</title>
        <authorList>
            <person name="Haridas S."/>
            <person name="Albert R."/>
            <person name="Binder M."/>
            <person name="Bloem J."/>
            <person name="Labutti K."/>
            <person name="Salamov A."/>
            <person name="Andreopoulos B."/>
            <person name="Baker S."/>
            <person name="Barry K."/>
            <person name="Bills G."/>
            <person name="Bluhm B."/>
            <person name="Cannon C."/>
            <person name="Castanera R."/>
            <person name="Culley D."/>
            <person name="Daum C."/>
            <person name="Ezra D."/>
            <person name="Gonzalez J."/>
            <person name="Henrissat B."/>
            <person name="Kuo A."/>
            <person name="Liang C."/>
            <person name="Lipzen A."/>
            <person name="Lutzoni F."/>
            <person name="Magnuson J."/>
            <person name="Mondo S."/>
            <person name="Nolan M."/>
            <person name="Ohm R."/>
            <person name="Pangilinan J."/>
            <person name="Park H.-J."/>
            <person name="Ramirez L."/>
            <person name="Alfaro M."/>
            <person name="Sun H."/>
            <person name="Tritt A."/>
            <person name="Yoshinaga Y."/>
            <person name="Zwiers L.-H."/>
            <person name="Turgeon B."/>
            <person name="Goodwin S."/>
            <person name="Spatafora J."/>
            <person name="Crous P."/>
            <person name="Grigoriev I."/>
        </authorList>
    </citation>
    <scope>NUCLEOTIDE SEQUENCE</scope>
    <source>
        <strain evidence="2">CBS 675.92</strain>
    </source>
</reference>
<keyword evidence="3" id="KW-1185">Reference proteome</keyword>
<evidence type="ECO:0000313" key="3">
    <source>
        <dbReference type="Proteomes" id="UP000800035"/>
    </source>
</evidence>
<proteinExistence type="predicted"/>
<feature type="signal peptide" evidence="1">
    <location>
        <begin position="1"/>
        <end position="16"/>
    </location>
</feature>
<dbReference type="EMBL" id="ML976979">
    <property type="protein sequence ID" value="KAF1962396.1"/>
    <property type="molecule type" value="Genomic_DNA"/>
</dbReference>
<gene>
    <name evidence="2" type="ORF">CC80DRAFT_160405</name>
</gene>
<name>A0A6A5UHJ3_9PLEO</name>
<sequence>MRASIIFSALAATASAAPLALRYAWAPLPGTKATCGDREKYMSLVIGPENAQSILKHSCAAFMPPCAYPAENNLDPNTVCTAVDTYPLDGPKNVTLPVLVESGGHKLSKWGVNFFVVPKTQEGGIPVQWTAEDCEGYINELVSQTDPNGCMIPGTGPGAGNLTVGAPTDGTTNSLTGTIVGAKFVEK</sequence>
<dbReference type="AlphaFoldDB" id="A0A6A5UHJ3"/>
<dbReference type="Proteomes" id="UP000800035">
    <property type="component" value="Unassembled WGS sequence"/>
</dbReference>
<evidence type="ECO:0000256" key="1">
    <source>
        <dbReference type="SAM" id="SignalP"/>
    </source>
</evidence>
<accession>A0A6A5UHJ3</accession>
<evidence type="ECO:0000313" key="2">
    <source>
        <dbReference type="EMBL" id="KAF1962396.1"/>
    </source>
</evidence>